<feature type="transmembrane region" description="Helical" evidence="7">
    <location>
        <begin position="255"/>
        <end position="282"/>
    </location>
</feature>
<dbReference type="GO" id="GO:1902600">
    <property type="term" value="P:proton transmembrane transport"/>
    <property type="evidence" value="ECO:0007669"/>
    <property type="project" value="InterPro"/>
</dbReference>
<feature type="domain" description="Cation/H+ exchanger transmembrane" evidence="8">
    <location>
        <begin position="118"/>
        <end position="510"/>
    </location>
</feature>
<feature type="transmembrane region" description="Helical" evidence="7">
    <location>
        <begin position="79"/>
        <end position="101"/>
    </location>
</feature>
<dbReference type="PANTHER" id="PTHR31102:SF1">
    <property type="entry name" value="CATION_H+ EXCHANGER DOMAIN-CONTAINING PROTEIN"/>
    <property type="match status" value="1"/>
</dbReference>
<feature type="transmembrane region" description="Helical" evidence="7">
    <location>
        <begin position="350"/>
        <end position="369"/>
    </location>
</feature>
<dbReference type="EMBL" id="HBUF01548939">
    <property type="protein sequence ID" value="CAG6758183.1"/>
    <property type="molecule type" value="Transcribed_RNA"/>
</dbReference>
<reference evidence="9" key="1">
    <citation type="submission" date="2021-05" db="EMBL/GenBank/DDBJ databases">
        <authorList>
            <person name="Alioto T."/>
            <person name="Alioto T."/>
            <person name="Gomez Garrido J."/>
        </authorList>
    </citation>
    <scope>NUCLEOTIDE SEQUENCE</scope>
</reference>
<comment type="subcellular location">
    <subcellularLocation>
        <location evidence="1">Membrane</location>
        <topology evidence="1">Multi-pass membrane protein</topology>
    </subcellularLocation>
</comment>
<dbReference type="EMBL" id="HBUF01107761">
    <property type="protein sequence ID" value="CAG6639554.1"/>
    <property type="molecule type" value="Transcribed_RNA"/>
</dbReference>
<proteinExistence type="inferred from homology"/>
<dbReference type="EMBL" id="HBUF01267976">
    <property type="protein sequence ID" value="CAG6684551.1"/>
    <property type="molecule type" value="Transcribed_RNA"/>
</dbReference>
<evidence type="ECO:0000256" key="5">
    <source>
        <dbReference type="ARBA" id="ARBA00023136"/>
    </source>
</evidence>
<dbReference type="EMBL" id="HBUF01107759">
    <property type="protein sequence ID" value="CAG6639550.1"/>
    <property type="molecule type" value="Transcribed_RNA"/>
</dbReference>
<dbReference type="GO" id="GO:0015297">
    <property type="term" value="F:antiporter activity"/>
    <property type="evidence" value="ECO:0007669"/>
    <property type="project" value="InterPro"/>
</dbReference>
<dbReference type="EMBL" id="HBUF01267977">
    <property type="protein sequence ID" value="CAG6684552.1"/>
    <property type="molecule type" value="Transcribed_RNA"/>
</dbReference>
<evidence type="ECO:0000256" key="1">
    <source>
        <dbReference type="ARBA" id="ARBA00004141"/>
    </source>
</evidence>
<dbReference type="EMBL" id="HBUF01379076">
    <property type="protein sequence ID" value="CAG6729517.1"/>
    <property type="molecule type" value="Transcribed_RNA"/>
</dbReference>
<dbReference type="PANTHER" id="PTHR31102">
    <property type="match status" value="1"/>
</dbReference>
<feature type="compositionally biased region" description="Polar residues" evidence="6">
    <location>
        <begin position="1"/>
        <end position="28"/>
    </location>
</feature>
<feature type="transmembrane region" description="Helical" evidence="7">
    <location>
        <begin position="381"/>
        <end position="402"/>
    </location>
</feature>
<feature type="transmembrane region" description="Helical" evidence="7">
    <location>
        <begin position="496"/>
        <end position="518"/>
    </location>
</feature>
<feature type="transmembrane region" description="Helical" evidence="7">
    <location>
        <begin position="222"/>
        <end position="243"/>
    </location>
</feature>
<accession>A0A8D9A242</accession>
<feature type="transmembrane region" description="Helical" evidence="7">
    <location>
        <begin position="107"/>
        <end position="128"/>
    </location>
</feature>
<evidence type="ECO:0000256" key="2">
    <source>
        <dbReference type="ARBA" id="ARBA00007367"/>
    </source>
</evidence>
<feature type="region of interest" description="Disordered" evidence="6">
    <location>
        <begin position="1"/>
        <end position="33"/>
    </location>
</feature>
<keyword evidence="5 7" id="KW-0472">Membrane</keyword>
<dbReference type="EMBL" id="HBUF01107762">
    <property type="protein sequence ID" value="CAG6639556.1"/>
    <property type="molecule type" value="Transcribed_RNA"/>
</dbReference>
<protein>
    <submittedName>
        <fullName evidence="9">Mitochondrial sodium/hydrogen exchanger 9B2</fullName>
    </submittedName>
</protein>
<dbReference type="EMBL" id="HBUF01267978">
    <property type="protein sequence ID" value="CAG6684553.1"/>
    <property type="molecule type" value="Transcribed_RNA"/>
</dbReference>
<dbReference type="InterPro" id="IPR038770">
    <property type="entry name" value="Na+/solute_symporter_sf"/>
</dbReference>
<name>A0A8D9A242_9HEMI</name>
<dbReference type="InterPro" id="IPR051843">
    <property type="entry name" value="CPA1_transporter"/>
</dbReference>
<feature type="transmembrane region" description="Helical" evidence="7">
    <location>
        <begin position="326"/>
        <end position="344"/>
    </location>
</feature>
<evidence type="ECO:0000256" key="3">
    <source>
        <dbReference type="ARBA" id="ARBA00022692"/>
    </source>
</evidence>
<dbReference type="InterPro" id="IPR006153">
    <property type="entry name" value="Cation/H_exchanger_TM"/>
</dbReference>
<feature type="transmembrane region" description="Helical" evidence="7">
    <location>
        <begin position="191"/>
        <end position="216"/>
    </location>
</feature>
<dbReference type="EMBL" id="HBUF01379074">
    <property type="protein sequence ID" value="CAG6729514.1"/>
    <property type="molecule type" value="Transcribed_RNA"/>
</dbReference>
<dbReference type="Gene3D" id="1.20.1530.20">
    <property type="match status" value="1"/>
</dbReference>
<evidence type="ECO:0000256" key="4">
    <source>
        <dbReference type="ARBA" id="ARBA00022989"/>
    </source>
</evidence>
<evidence type="ECO:0000313" key="9">
    <source>
        <dbReference type="EMBL" id="CAG6758183.1"/>
    </source>
</evidence>
<dbReference type="Pfam" id="PF00999">
    <property type="entry name" value="Na_H_Exchanger"/>
    <property type="match status" value="1"/>
</dbReference>
<evidence type="ECO:0000259" key="8">
    <source>
        <dbReference type="Pfam" id="PF00999"/>
    </source>
</evidence>
<dbReference type="AlphaFoldDB" id="A0A8D9A242"/>
<keyword evidence="4 7" id="KW-1133">Transmembrane helix</keyword>
<organism evidence="9">
    <name type="scientific">Cacopsylla melanoneura</name>
    <dbReference type="NCBI Taxonomy" id="428564"/>
    <lineage>
        <taxon>Eukaryota</taxon>
        <taxon>Metazoa</taxon>
        <taxon>Ecdysozoa</taxon>
        <taxon>Arthropoda</taxon>
        <taxon>Hexapoda</taxon>
        <taxon>Insecta</taxon>
        <taxon>Pterygota</taxon>
        <taxon>Neoptera</taxon>
        <taxon>Paraneoptera</taxon>
        <taxon>Hemiptera</taxon>
        <taxon>Sternorrhyncha</taxon>
        <taxon>Psylloidea</taxon>
        <taxon>Psyllidae</taxon>
        <taxon>Psyllinae</taxon>
        <taxon>Cacopsylla</taxon>
    </lineage>
</organism>
<evidence type="ECO:0000256" key="6">
    <source>
        <dbReference type="SAM" id="MobiDB-lite"/>
    </source>
</evidence>
<sequence>MDNNQKSSILPPGQTRTPTIVTQNNSSKMPRPEDIDLRNKLLPTIAGSEFQNSTPQREKKPPSRIRAILTEPCGPKNLYILRLAGWLLCLFISWGLLYTLLHDEVAPGGQLLSLLTLIVSAHIAGLIVEQLGLPPLLGMLLTGIILRNIHFFEVSGTYREIVVVTREVALTVILIKAGLGLDAKALKKLSFVVIKLAFVPCIIEAAGAALCCYLVLGMTWEWGFLMGFALSAVSPAVVVPTLLKLSEGGYGESKGISTMVIAASSLDDIVAISAFGIFLGFATDAGENDVVAQIIHAPLEIGLGTAFGVIWGLISSWLPHKEDKFVVFKRVFMIGGGGLFSVLGSQMIGYTGAGPLSCIIAAFVACLCWKWQGWSDSYNPVATAFSGLWLVLQPALFGLIGAEIDLSQVDITQIGHGLVILVGGLVFRAVACTACLFGTNLNWKEMIFVNIAWLPKATVQAALGSVALDIVLARGAPPKDSVEYPLYMQEVSFGRSVLTIAVLSILVTAPLGAVGIAFSGTRLLSIEPSKEKNHQPSNSQIAASIDHLDV</sequence>
<feature type="transmembrane region" description="Helical" evidence="7">
    <location>
        <begin position="414"/>
        <end position="437"/>
    </location>
</feature>
<dbReference type="EMBL" id="HBUF01548940">
    <property type="protein sequence ID" value="CAG6758184.1"/>
    <property type="molecule type" value="Transcribed_RNA"/>
</dbReference>
<comment type="similarity">
    <text evidence="2">Belongs to the monovalent cation:proton antiporter 1 (CPA1) transporter (TC 2.A.36) family.</text>
</comment>
<dbReference type="GO" id="GO:0016020">
    <property type="term" value="C:membrane"/>
    <property type="evidence" value="ECO:0007669"/>
    <property type="project" value="UniProtKB-SubCell"/>
</dbReference>
<dbReference type="EMBL" id="HBUF01107760">
    <property type="protein sequence ID" value="CAG6639552.1"/>
    <property type="molecule type" value="Transcribed_RNA"/>
</dbReference>
<feature type="transmembrane region" description="Helical" evidence="7">
    <location>
        <begin position="294"/>
        <end position="314"/>
    </location>
</feature>
<feature type="region of interest" description="Disordered" evidence="6">
    <location>
        <begin position="529"/>
        <end position="550"/>
    </location>
</feature>
<evidence type="ECO:0000256" key="7">
    <source>
        <dbReference type="SAM" id="Phobius"/>
    </source>
</evidence>
<keyword evidence="3 7" id="KW-0812">Transmembrane</keyword>
<dbReference type="EMBL" id="HBUF01107757">
    <property type="protein sequence ID" value="CAG6639546.1"/>
    <property type="molecule type" value="Transcribed_RNA"/>
</dbReference>